<evidence type="ECO:0000313" key="16">
    <source>
        <dbReference type="Proteomes" id="UP000001016"/>
    </source>
</evidence>
<evidence type="ECO:0000256" key="10">
    <source>
        <dbReference type="ARBA" id="ARBA00023136"/>
    </source>
</evidence>
<name>Q6MSM2_MYCMS</name>
<dbReference type="GO" id="GO:0005886">
    <property type="term" value="C:plasma membrane"/>
    <property type="evidence" value="ECO:0007669"/>
    <property type="project" value="UniProtKB-SubCell"/>
</dbReference>
<evidence type="ECO:0000256" key="7">
    <source>
        <dbReference type="ARBA" id="ARBA00022692"/>
    </source>
</evidence>
<accession>Q6MSM2</accession>
<dbReference type="HOGENOM" id="CLU_012312_2_1_14"/>
<feature type="domain" description="PTS EIIB type-1" evidence="13">
    <location>
        <begin position="27"/>
        <end position="109"/>
    </location>
</feature>
<dbReference type="InterPro" id="IPR018113">
    <property type="entry name" value="PTrfase_EIIB_Cys"/>
</dbReference>
<feature type="transmembrane region" description="Helical" evidence="12">
    <location>
        <begin position="339"/>
        <end position="364"/>
    </location>
</feature>
<feature type="transmembrane region" description="Helical" evidence="12">
    <location>
        <begin position="488"/>
        <end position="509"/>
    </location>
</feature>
<evidence type="ECO:0000313" key="15">
    <source>
        <dbReference type="EMBL" id="CAE77367.1"/>
    </source>
</evidence>
<dbReference type="KEGG" id="mmy:MSC_0749"/>
<evidence type="ECO:0000256" key="8">
    <source>
        <dbReference type="ARBA" id="ARBA00022777"/>
    </source>
</evidence>
<keyword evidence="5 15" id="KW-0808">Transferase</keyword>
<dbReference type="AlphaFoldDB" id="Q6MSM2"/>
<feature type="transmembrane region" description="Helical" evidence="12">
    <location>
        <begin position="312"/>
        <end position="332"/>
    </location>
</feature>
<dbReference type="EMBL" id="BX293980">
    <property type="protein sequence ID" value="CAE77367.1"/>
    <property type="molecule type" value="Genomic_DNA"/>
</dbReference>
<evidence type="ECO:0000259" key="14">
    <source>
        <dbReference type="PROSITE" id="PS51103"/>
    </source>
</evidence>
<organism evidence="15 16">
    <name type="scientific">Mycoplasma mycoides subsp. mycoides SC (strain CCUG 32753 / NCTC 10114 / PG1)</name>
    <dbReference type="NCBI Taxonomy" id="272632"/>
    <lineage>
        <taxon>Bacteria</taxon>
        <taxon>Bacillati</taxon>
        <taxon>Mycoplasmatota</taxon>
        <taxon>Mollicutes</taxon>
        <taxon>Mycoplasmataceae</taxon>
        <taxon>Mycoplasma</taxon>
    </lineage>
</organism>
<evidence type="ECO:0000256" key="12">
    <source>
        <dbReference type="SAM" id="Phobius"/>
    </source>
</evidence>
<dbReference type="GO" id="GO:0090589">
    <property type="term" value="F:protein-phosphocysteine-trehalose phosphotransferase system transporter activity"/>
    <property type="evidence" value="ECO:0007669"/>
    <property type="project" value="TreeGrafter"/>
</dbReference>
<feature type="domain" description="PTS EIIC type-1" evidence="14">
    <location>
        <begin position="134"/>
        <end position="522"/>
    </location>
</feature>
<feature type="transmembrane region" description="Helical" evidence="12">
    <location>
        <begin position="261"/>
        <end position="280"/>
    </location>
</feature>
<dbReference type="Pfam" id="PF00367">
    <property type="entry name" value="PTS_EIIB"/>
    <property type="match status" value="1"/>
</dbReference>
<keyword evidence="10 12" id="KW-0472">Membrane</keyword>
<dbReference type="PATRIC" id="fig|272632.4.peg.807"/>
<dbReference type="InterPro" id="IPR050558">
    <property type="entry name" value="PTS_Sugar-Specific_Components"/>
</dbReference>
<dbReference type="eggNOG" id="COG1264">
    <property type="taxonomic scope" value="Bacteria"/>
</dbReference>
<evidence type="ECO:0000256" key="6">
    <source>
        <dbReference type="ARBA" id="ARBA00022683"/>
    </source>
</evidence>
<feature type="transmembrane region" description="Helical" evidence="12">
    <location>
        <begin position="212"/>
        <end position="233"/>
    </location>
</feature>
<feature type="transmembrane region" description="Helical" evidence="12">
    <location>
        <begin position="139"/>
        <end position="160"/>
    </location>
</feature>
<keyword evidence="2" id="KW-0813">Transport</keyword>
<evidence type="ECO:0000256" key="9">
    <source>
        <dbReference type="ARBA" id="ARBA00022989"/>
    </source>
</evidence>
<dbReference type="Gene3D" id="3.30.1360.60">
    <property type="entry name" value="Glucose permease domain IIB"/>
    <property type="match status" value="1"/>
</dbReference>
<gene>
    <name evidence="15" type="primary">pts</name>
    <name evidence="15" type="ordered locus">MSC_0749</name>
</gene>
<feature type="transmembrane region" description="Helical" evidence="12">
    <location>
        <begin position="287"/>
        <end position="306"/>
    </location>
</feature>
<dbReference type="PANTHER" id="PTHR30175:SF1">
    <property type="entry name" value="PTS SYSTEM ARBUTIN-, CELLOBIOSE-, AND SALICIN-SPECIFIC EIIBC COMPONENT-RELATED"/>
    <property type="match status" value="1"/>
</dbReference>
<dbReference type="PANTHER" id="PTHR30175">
    <property type="entry name" value="PHOSPHOTRANSFERASE SYSTEM TRANSPORT PROTEIN"/>
    <property type="match status" value="1"/>
</dbReference>
<dbReference type="PROSITE" id="PS51103">
    <property type="entry name" value="PTS_EIIC_TYPE_1"/>
    <property type="match status" value="1"/>
</dbReference>
<feature type="transmembrane region" description="Helical" evidence="12">
    <location>
        <begin position="376"/>
        <end position="398"/>
    </location>
</feature>
<dbReference type="InterPro" id="IPR001996">
    <property type="entry name" value="PTS_IIB_1"/>
</dbReference>
<dbReference type="GO" id="GO:0008982">
    <property type="term" value="F:protein-N(PI)-phosphohistidine-sugar phosphotransferase activity"/>
    <property type="evidence" value="ECO:0007669"/>
    <property type="project" value="InterPro"/>
</dbReference>
<evidence type="ECO:0000256" key="11">
    <source>
        <dbReference type="PROSITE-ProRule" id="PRU00421"/>
    </source>
</evidence>
<keyword evidence="16" id="KW-1185">Reference proteome</keyword>
<evidence type="ECO:0000256" key="5">
    <source>
        <dbReference type="ARBA" id="ARBA00022679"/>
    </source>
</evidence>
<evidence type="ECO:0000259" key="13">
    <source>
        <dbReference type="PROSITE" id="PS51098"/>
    </source>
</evidence>
<keyword evidence="6" id="KW-0598">Phosphotransferase system</keyword>
<dbReference type="CDD" id="cd00212">
    <property type="entry name" value="PTS_IIB_glc"/>
    <property type="match status" value="1"/>
</dbReference>
<dbReference type="STRING" id="272632.MSC_0749"/>
<dbReference type="InterPro" id="IPR013013">
    <property type="entry name" value="PTS_EIIC_1"/>
</dbReference>
<dbReference type="GO" id="GO:0015771">
    <property type="term" value="P:trehalose transport"/>
    <property type="evidence" value="ECO:0007669"/>
    <property type="project" value="TreeGrafter"/>
</dbReference>
<feature type="active site" description="Phosphocysteine intermediate; for EIIB activity" evidence="11">
    <location>
        <position position="49"/>
    </location>
</feature>
<dbReference type="SUPFAM" id="SSF55604">
    <property type="entry name" value="Glucose permease domain IIB"/>
    <property type="match status" value="1"/>
</dbReference>
<proteinExistence type="predicted"/>
<dbReference type="PROSITE" id="PS51098">
    <property type="entry name" value="PTS_EIIB_TYPE_1"/>
    <property type="match status" value="1"/>
</dbReference>
<evidence type="ECO:0000256" key="2">
    <source>
        <dbReference type="ARBA" id="ARBA00022448"/>
    </source>
</evidence>
<keyword evidence="7 12" id="KW-0812">Transmembrane</keyword>
<reference evidence="15 16" key="1">
    <citation type="journal article" date="2004" name="Genome Res.">
        <title>The genome sequence of Mycoplasma mycoides subsp. mycoides SC type strain PG1T, the causative agent of contagious bovine pleuropneumonia (CBPP).</title>
        <authorList>
            <person name="Westberg J."/>
            <person name="Persson A."/>
            <person name="Holmberg A."/>
            <person name="Goesmann A."/>
            <person name="Lundeberg J."/>
            <person name="Johansson K.-E."/>
            <person name="Pettersson B."/>
            <person name="Uhlen M."/>
        </authorList>
    </citation>
    <scope>NUCLEOTIDE SEQUENCE [LARGE SCALE GENOMIC DNA]</scope>
    <source>
        <strain evidence="15 16">PG1</strain>
    </source>
</reference>
<keyword evidence="4" id="KW-0762">Sugar transport</keyword>
<comment type="subcellular location">
    <subcellularLocation>
        <location evidence="1">Cell membrane</location>
        <topology evidence="1">Multi-pass membrane protein</topology>
    </subcellularLocation>
</comment>
<dbReference type="Pfam" id="PF02378">
    <property type="entry name" value="PTS_EIIC"/>
    <property type="match status" value="1"/>
</dbReference>
<dbReference type="InterPro" id="IPR003352">
    <property type="entry name" value="PTS_EIIC"/>
</dbReference>
<dbReference type="GO" id="GO:0016301">
    <property type="term" value="F:kinase activity"/>
    <property type="evidence" value="ECO:0007669"/>
    <property type="project" value="UniProtKB-KW"/>
</dbReference>
<feature type="transmembrane region" description="Helical" evidence="12">
    <location>
        <begin position="184"/>
        <end position="205"/>
    </location>
</feature>
<evidence type="ECO:0000256" key="4">
    <source>
        <dbReference type="ARBA" id="ARBA00022597"/>
    </source>
</evidence>
<keyword evidence="8" id="KW-0418">Kinase</keyword>
<keyword evidence="3" id="KW-1003">Cell membrane</keyword>
<dbReference type="InterPro" id="IPR036878">
    <property type="entry name" value="Glu_permease_IIB"/>
</dbReference>
<evidence type="ECO:0000256" key="1">
    <source>
        <dbReference type="ARBA" id="ARBA00004651"/>
    </source>
</evidence>
<evidence type="ECO:0000256" key="3">
    <source>
        <dbReference type="ARBA" id="ARBA00022475"/>
    </source>
</evidence>
<dbReference type="GO" id="GO:0009401">
    <property type="term" value="P:phosphoenolpyruvate-dependent sugar phosphotransferase system"/>
    <property type="evidence" value="ECO:0007669"/>
    <property type="project" value="UniProtKB-KW"/>
</dbReference>
<dbReference type="Proteomes" id="UP000001016">
    <property type="component" value="Chromosome"/>
</dbReference>
<dbReference type="eggNOG" id="COG1263">
    <property type="taxonomic scope" value="Bacteria"/>
</dbReference>
<keyword evidence="9 12" id="KW-1133">Transmembrane helix</keyword>
<sequence>MFHFLLYNCSVETIPYYEIFMAKKSYTEEVKELVSLLGGADNIVSYTHCISRLRLVLKDNSKADTKAIEALDNVKGVVKPVGAYHVVIGVDVTNYYKEFKNYLTNQQPQTSDSNSQSITAKQKSNQKFYQRLLRHFSEIFIPLIPALVAGGLILGFRNILETDWTGEGKSLVALSVFAKGLNEFLWIPAQAVFWYLPVAICWSIFKKMDGSPVLGIIIGLTLLLPPLENIYAISALAKDSIWIFKDAPAFDFGAFKFPCKLQYTAQVIPAIGVAFFGVYLEKGLNKIIPAILKQIFVPLLVIVLSYTVGLAIIGPIGFVIGSAISVASSWALTHPIAKYFFAPIFGLLYAPTVVTGLHTMYNAVMIQNTATIGGSFIFPILCMSNIAQGSASLMFTILNRKHQKVKDAGASATVSAYLAVTEPAMYGINLRFLYPFIAAIIGSATGALLLIISGVTSNGIGVGAWLGVLSIQASSKVKGVTTWIGSGYTWFMISAILTTIVTMILTWFLGTLPNFVKLRNDLLNVKTDPIIKIKK</sequence>
<protein>
    <submittedName>
        <fullName evidence="15">PTS system, trehalose-specific IIBC component</fullName>
        <ecNumber evidence="15">2.7.1.69</ecNumber>
    </submittedName>
</protein>
<dbReference type="EC" id="2.7.1.69" evidence="15"/>
<feature type="transmembrane region" description="Helical" evidence="12">
    <location>
        <begin position="432"/>
        <end position="452"/>
    </location>
</feature>